<dbReference type="AlphaFoldDB" id="A0A517Z4K5"/>
<proteinExistence type="predicted"/>
<gene>
    <name evidence="2" type="ORF">Mal4_17280</name>
</gene>
<evidence type="ECO:0000313" key="2">
    <source>
        <dbReference type="EMBL" id="QDU37416.1"/>
    </source>
</evidence>
<evidence type="ECO:0000256" key="1">
    <source>
        <dbReference type="SAM" id="Phobius"/>
    </source>
</evidence>
<dbReference type="Proteomes" id="UP000320496">
    <property type="component" value="Chromosome"/>
</dbReference>
<keyword evidence="3" id="KW-1185">Reference proteome</keyword>
<keyword evidence="1" id="KW-0812">Transmembrane</keyword>
<keyword evidence="1" id="KW-1133">Transmembrane helix</keyword>
<dbReference type="KEGG" id="mri:Mal4_17280"/>
<keyword evidence="1" id="KW-0472">Membrane</keyword>
<protein>
    <submittedName>
        <fullName evidence="2">Uncharacterized protein</fullName>
    </submittedName>
</protein>
<accession>A0A517Z4K5</accession>
<reference evidence="2 3" key="1">
    <citation type="submission" date="2019-02" db="EMBL/GenBank/DDBJ databases">
        <title>Deep-cultivation of Planctomycetes and their phenomic and genomic characterization uncovers novel biology.</title>
        <authorList>
            <person name="Wiegand S."/>
            <person name="Jogler M."/>
            <person name="Boedeker C."/>
            <person name="Pinto D."/>
            <person name="Vollmers J."/>
            <person name="Rivas-Marin E."/>
            <person name="Kohn T."/>
            <person name="Peeters S.H."/>
            <person name="Heuer A."/>
            <person name="Rast P."/>
            <person name="Oberbeckmann S."/>
            <person name="Bunk B."/>
            <person name="Jeske O."/>
            <person name="Meyerdierks A."/>
            <person name="Storesund J.E."/>
            <person name="Kallscheuer N."/>
            <person name="Luecker S."/>
            <person name="Lage O.M."/>
            <person name="Pohl T."/>
            <person name="Merkel B.J."/>
            <person name="Hornburger P."/>
            <person name="Mueller R.-W."/>
            <person name="Bruemmer F."/>
            <person name="Labrenz M."/>
            <person name="Spormann A.M."/>
            <person name="Op den Camp H."/>
            <person name="Overmann J."/>
            <person name="Amann R."/>
            <person name="Jetten M.S.M."/>
            <person name="Mascher T."/>
            <person name="Medema M.H."/>
            <person name="Devos D.P."/>
            <person name="Kaster A.-K."/>
            <person name="Ovreas L."/>
            <person name="Rohde M."/>
            <person name="Galperin M.Y."/>
            <person name="Jogler C."/>
        </authorList>
    </citation>
    <scope>NUCLEOTIDE SEQUENCE [LARGE SCALE GENOMIC DNA]</scope>
    <source>
        <strain evidence="2 3">Mal4</strain>
    </source>
</reference>
<dbReference type="EMBL" id="CP036275">
    <property type="protein sequence ID" value="QDU37416.1"/>
    <property type="molecule type" value="Genomic_DNA"/>
</dbReference>
<evidence type="ECO:0000313" key="3">
    <source>
        <dbReference type="Proteomes" id="UP000320496"/>
    </source>
</evidence>
<feature type="transmembrane region" description="Helical" evidence="1">
    <location>
        <begin position="333"/>
        <end position="352"/>
    </location>
</feature>
<name>A0A517Z4K5_9PLAN</name>
<organism evidence="2 3">
    <name type="scientific">Maioricimonas rarisocia</name>
    <dbReference type="NCBI Taxonomy" id="2528026"/>
    <lineage>
        <taxon>Bacteria</taxon>
        <taxon>Pseudomonadati</taxon>
        <taxon>Planctomycetota</taxon>
        <taxon>Planctomycetia</taxon>
        <taxon>Planctomycetales</taxon>
        <taxon>Planctomycetaceae</taxon>
        <taxon>Maioricimonas</taxon>
    </lineage>
</organism>
<sequence length="371" mass="42187">MHRFPNRSARFWLATVLVLSYCTNSNGQDDLRTHSCCAHLGEDERVLLQEVVEAHSRLKEHYNNCTLVVSSEHARAQMNADWEFESGLEVFQTMEGVFKARDGEYFLLDGAISKAGSPDQLNDRRVALIRPEESFMFGHDAVTEQYYLIGHGKEQDKYLAEMATYQFFLAPYSFTTLPLTEVLFSEPASGRIISVREQAEEDGERLLVIRHLLQAQGSKMPTTITLLRDKLCAVQRIERDYPDPESPSHLQGRRIQICEYSDADDSLPLLSNVEITYYLREGKGPSNNVRPRVQDVYNVESTLSPPPPRDFIAGTYLNSFDRVGGRESRPDRWQWVLAVNGVLLIGISVILARRWAKKSPSADNDPVEMDV</sequence>